<feature type="compositionally biased region" description="Polar residues" evidence="2">
    <location>
        <begin position="21"/>
        <end position="36"/>
    </location>
</feature>
<protein>
    <recommendedName>
        <fullName evidence="5">GRIP domain-containing protein</fullName>
    </recommendedName>
</protein>
<sequence length="614" mass="70964">MAAINNADPLGVTNGMKKEATSNTTPTKSQGKSQLESLPKEDLIKYVRKQLALLKQTKAKCDELTSQLADEKNEVQRLENEKRDWLSRGVHAEFEKKDKILKKNKELKMAAELGKKMLEENDDLRGMYNELEQEHENTVKELENELSAVVMERDGLQQSLKVLQEEYQSVVKQSMEYKNALELQAIQEDKAQEQLQKDNQSLLEKIQELQQEKEKTQETLVKFEQDNRNLLENCKELEDKIGLLNNQASVRSEDAESLALTKELQAKVDKLMKEKEELIRAVESSCDSHTERQEQHIQDLKDQVEKLVAERNELQSRFNCLVQERGADLGRESMGQVIREHSLMESEDLRHKNELLRSDLEHSRIEVEHLRNALVTMRTEYEGREAAARDIEENLETAVKECEENKFYVKELGDQINKLKAEKEKALKSLKTLKASHDRLKNKLKEMSSSQEDLSKMSVKDLRKTLSVIKIEKEDIETALNDCRRELQLLEKKNKETTDEFEKLFVENEVLKDSITGLQQQYRSVSENHEAAKKQLENVVFEKDELSLSLKSLQEEHNKILQENQGLKGQLEDLNSAIESPQNIAAERTQTTSESTKQPSDEQAKVRCCVMKCR</sequence>
<feature type="region of interest" description="Disordered" evidence="2">
    <location>
        <begin position="1"/>
        <end position="39"/>
    </location>
</feature>
<evidence type="ECO:0000256" key="2">
    <source>
        <dbReference type="SAM" id="MobiDB-lite"/>
    </source>
</evidence>
<dbReference type="OrthoDB" id="5981580at2759"/>
<feature type="coiled-coil region" evidence="1">
    <location>
        <begin position="114"/>
        <end position="324"/>
    </location>
</feature>
<feature type="compositionally biased region" description="Polar residues" evidence="2">
    <location>
        <begin position="577"/>
        <end position="598"/>
    </location>
</feature>
<reference evidence="3 4" key="1">
    <citation type="journal article" date="2018" name="Sci. Rep.">
        <title>Comparative analysis of the Pocillopora damicornis genome highlights role of immune system in coral evolution.</title>
        <authorList>
            <person name="Cunning R."/>
            <person name="Bay R.A."/>
            <person name="Gillette P."/>
            <person name="Baker A.C."/>
            <person name="Traylor-Knowles N."/>
        </authorList>
    </citation>
    <scope>NUCLEOTIDE SEQUENCE [LARGE SCALE GENOMIC DNA]</scope>
    <source>
        <strain evidence="3">RSMAS</strain>
        <tissue evidence="3">Whole animal</tissue>
    </source>
</reference>
<keyword evidence="1" id="KW-0175">Coiled coil</keyword>
<accession>A0A3M6UTG9</accession>
<dbReference type="EMBL" id="RCHS01000788">
    <property type="protein sequence ID" value="RMX56867.1"/>
    <property type="molecule type" value="Genomic_DNA"/>
</dbReference>
<evidence type="ECO:0000313" key="3">
    <source>
        <dbReference type="EMBL" id="RMX56867.1"/>
    </source>
</evidence>
<organism evidence="3 4">
    <name type="scientific">Pocillopora damicornis</name>
    <name type="common">Cauliflower coral</name>
    <name type="synonym">Millepora damicornis</name>
    <dbReference type="NCBI Taxonomy" id="46731"/>
    <lineage>
        <taxon>Eukaryota</taxon>
        <taxon>Metazoa</taxon>
        <taxon>Cnidaria</taxon>
        <taxon>Anthozoa</taxon>
        <taxon>Hexacorallia</taxon>
        <taxon>Scleractinia</taxon>
        <taxon>Astrocoeniina</taxon>
        <taxon>Pocilloporidae</taxon>
        <taxon>Pocillopora</taxon>
    </lineage>
</organism>
<evidence type="ECO:0008006" key="5">
    <source>
        <dbReference type="Google" id="ProtNLM"/>
    </source>
</evidence>
<feature type="coiled-coil region" evidence="1">
    <location>
        <begin position="47"/>
        <end position="88"/>
    </location>
</feature>
<name>A0A3M6UTG9_POCDA</name>
<keyword evidence="4" id="KW-1185">Reference proteome</keyword>
<dbReference type="AlphaFoldDB" id="A0A3M6UTG9"/>
<evidence type="ECO:0000313" key="4">
    <source>
        <dbReference type="Proteomes" id="UP000275408"/>
    </source>
</evidence>
<dbReference type="Proteomes" id="UP000275408">
    <property type="component" value="Unassembled WGS sequence"/>
</dbReference>
<dbReference type="STRING" id="46731.A0A3M6UTG9"/>
<gene>
    <name evidence="3" type="ORF">pdam_00006315</name>
</gene>
<feature type="region of interest" description="Disordered" evidence="2">
    <location>
        <begin position="576"/>
        <end position="603"/>
    </location>
</feature>
<evidence type="ECO:0000256" key="1">
    <source>
        <dbReference type="SAM" id="Coils"/>
    </source>
</evidence>
<proteinExistence type="predicted"/>
<comment type="caution">
    <text evidence="3">The sequence shown here is derived from an EMBL/GenBank/DDBJ whole genome shotgun (WGS) entry which is preliminary data.</text>
</comment>